<keyword evidence="2" id="KW-1185">Reference proteome</keyword>
<feature type="non-terminal residue" evidence="1">
    <location>
        <position position="205"/>
    </location>
</feature>
<comment type="caution">
    <text evidence="1">The sequence shown here is derived from an EMBL/GenBank/DDBJ whole genome shotgun (WGS) entry which is preliminary data.</text>
</comment>
<gene>
    <name evidence="1" type="ORF">M9458_007864</name>
</gene>
<proteinExistence type="predicted"/>
<feature type="non-terminal residue" evidence="1">
    <location>
        <position position="1"/>
    </location>
</feature>
<organism evidence="1 2">
    <name type="scientific">Cirrhinus mrigala</name>
    <name type="common">Mrigala</name>
    <dbReference type="NCBI Taxonomy" id="683832"/>
    <lineage>
        <taxon>Eukaryota</taxon>
        <taxon>Metazoa</taxon>
        <taxon>Chordata</taxon>
        <taxon>Craniata</taxon>
        <taxon>Vertebrata</taxon>
        <taxon>Euteleostomi</taxon>
        <taxon>Actinopterygii</taxon>
        <taxon>Neopterygii</taxon>
        <taxon>Teleostei</taxon>
        <taxon>Ostariophysi</taxon>
        <taxon>Cypriniformes</taxon>
        <taxon>Cyprinidae</taxon>
        <taxon>Labeoninae</taxon>
        <taxon>Labeonini</taxon>
        <taxon>Cirrhinus</taxon>
    </lineage>
</organism>
<dbReference type="Proteomes" id="UP001529510">
    <property type="component" value="Unassembled WGS sequence"/>
</dbReference>
<name>A0ABD0RLB0_CIRMR</name>
<dbReference type="EMBL" id="JAMKFB020000003">
    <property type="protein sequence ID" value="KAL0199324.1"/>
    <property type="molecule type" value="Genomic_DNA"/>
</dbReference>
<dbReference type="AlphaFoldDB" id="A0ABD0RLB0"/>
<sequence length="205" mass="21871">AVIELSAPSVSAKDINYKLSACSAPTETAVKPTVFPASLLVALSASSVSVFPRSQSMLWVSEPPAPPWWVPASPALPWRTPALSASHWRALAPYAPPWGSLVSSALLWWYLAHPALPAHPQSLGPPHGPGPPSLALFHLRHTTLLDCLFGASGSRSLGVGYVTNLIMFAVDQPSPVLDYSLSCSSLHIRDVESSIDIMSNKFTVQ</sequence>
<protein>
    <submittedName>
        <fullName evidence="1">Uncharacterized protein</fullName>
    </submittedName>
</protein>
<evidence type="ECO:0000313" key="1">
    <source>
        <dbReference type="EMBL" id="KAL0199324.1"/>
    </source>
</evidence>
<evidence type="ECO:0000313" key="2">
    <source>
        <dbReference type="Proteomes" id="UP001529510"/>
    </source>
</evidence>
<reference evidence="1 2" key="1">
    <citation type="submission" date="2024-05" db="EMBL/GenBank/DDBJ databases">
        <title>Genome sequencing and assembly of Indian major carp, Cirrhinus mrigala (Hamilton, 1822).</title>
        <authorList>
            <person name="Mohindra V."/>
            <person name="Chowdhury L.M."/>
            <person name="Lal K."/>
            <person name="Jena J.K."/>
        </authorList>
    </citation>
    <scope>NUCLEOTIDE SEQUENCE [LARGE SCALE GENOMIC DNA]</scope>
    <source>
        <strain evidence="1">CM1030</strain>
        <tissue evidence="1">Blood</tissue>
    </source>
</reference>
<accession>A0ABD0RLB0</accession>